<dbReference type="InterPro" id="IPR039682">
    <property type="entry name" value="Sec8/EXOC4"/>
</dbReference>
<comment type="similarity">
    <text evidence="2 6">Belongs to the SEC8 family.</text>
</comment>
<dbReference type="InterPro" id="IPR048630">
    <property type="entry name" value="Sec8_M"/>
</dbReference>
<dbReference type="GO" id="GO:0000145">
    <property type="term" value="C:exocyst"/>
    <property type="evidence" value="ECO:0007669"/>
    <property type="project" value="UniProtKB-UniRule"/>
</dbReference>
<dbReference type="GO" id="GO:0007268">
    <property type="term" value="P:chemical synaptic transmission"/>
    <property type="evidence" value="ECO:0007669"/>
    <property type="project" value="TreeGrafter"/>
</dbReference>
<accession>A0A0Q9WM61</accession>
<sequence>MSAIAADKRASFARRAESLVERVRVLKTIYEKYNISTEKCGDLTVIVQGDLSQQEKRAVFITVHDLGCNHNSFQEFVSSPCMTEIKERSCFIHVDVPGHADNAEALSDGFPFPSLQALGEDLVTVLDYLHVKYVIGLGEGAGANVLARFGLAHPSRALGLILINATGSAASVLQSFRNKFISWKSDEVAHSAESFLMYHKFGHVMETSQIVGENPDKDKIVAEYQKRLHRSLNSKNVGLYVKAFMNRKDLTLKGCKVDVILITGMLSPYASMVEKLHRDVEKERVTILKIERAGDVLADAPSKVAQSILLFCKGQGLLTSIVMPGVDRGRSYSTASSGSFERRLSRGISMEDYDKPNIRRLSIMNIKKTFSDNFNFKRICMDAPPPTKPPRGVKYGKDESASCGFLVNVIKSLGFSETTEERQKEKQKIEQEFKRSDLRLNELVSRHDQQLTQVLPLFSQVSTEVTASRERIHAVKENLGACKRLLQCRRDELKKMWTDAVQHKYVLEMLEQIQELRKVPQRVVSYTAKRQYLHASKALTDALATLNGPLAGVEGLSDLRTDLQTRRQQLYHRLHEELVTQVYKNSANEAFQRSNSSRLNSSFTRGIGARRSTDRIEANARVRKALSEMAQGFELDKAEIIEDADLIDPELSMNYFIAIIVECFGMLQKVPDSLETLRVQIQTELLNVVRQTTHQLASGGTLQASAGANNPLLTLLEIIFKQFKAIAKTHTLLLKNYLAVGQKYAVVGPQSYDLTDFWAQAQSVLQLLLTDYLDIQNASADESSQTGFVEPINNINSYFLRRKVPSTKKAMFKFDKSSHGNVNSSSNSNSTHEPFKEHRRNASDASVDDNLVVNLLGSSKGSLTGLLPHEKKQREKLLICTPDQNVITKVYLPIMGYIQEIENFMKCKPGQPCSLHDFVDNYIKDTFLSKGHNRNLQLTIESLSKNQDAWRAIITPEEMKSLNLSRPLLQSTVMVERRLVETKNLIEDLPCYSEELLKMVCALLKAYREICQAAYRGIVQPDSEDKRIYSVAWLKDEDISRFLKTLPNWTDLKTSSQRARHTRKLQRGNFEPSEEESPLQVQQRNIREAEMLTSNLGEGGITQQEILADISVLKELAILQESMEWFSCRVSEFANELRRPLVNGLNAAAADCAANVAIKDGTIKVMTNLALEFDELANTCLLVLHLEVRVQCFHYLRSKSSVKTNSYVGSKDDILEPDRQVLVLTKRLSEMDEAFSATLHPRKTRYIFEGLAHLAARILIQASNYLENIDQITVQRMCRNSIALQQTLSNITASREIALDQAKHFYELLCMEPDEILNALLERGTQFSEMQLLNALQLSCKACGITDVNLLASYQQKLSDILGAKPSKGVVV</sequence>
<name>A0A0Q9WM61_DROVI</name>
<dbReference type="GO" id="GO:0015031">
    <property type="term" value="P:protein transport"/>
    <property type="evidence" value="ECO:0007669"/>
    <property type="project" value="UniProtKB-KW"/>
</dbReference>
<evidence type="ECO:0000256" key="4">
    <source>
        <dbReference type="ARBA" id="ARBA00022483"/>
    </source>
</evidence>
<reference evidence="10 11" key="1">
    <citation type="journal article" date="2007" name="Nature">
        <title>Evolution of genes and genomes on the Drosophila phylogeny.</title>
        <authorList>
            <consortium name="Drosophila 12 Genomes Consortium"/>
            <person name="Clark A.G."/>
            <person name="Eisen M.B."/>
            <person name="Smith D.R."/>
            <person name="Bergman C.M."/>
            <person name="Oliver B."/>
            <person name="Markow T.A."/>
            <person name="Kaufman T.C."/>
            <person name="Kellis M."/>
            <person name="Gelbart W."/>
            <person name="Iyer V.N."/>
            <person name="Pollard D.A."/>
            <person name="Sackton T.B."/>
            <person name="Larracuente A.M."/>
            <person name="Singh N.D."/>
            <person name="Abad J.P."/>
            <person name="Abt D.N."/>
            <person name="Adryan B."/>
            <person name="Aguade M."/>
            <person name="Akashi H."/>
            <person name="Anderson W.W."/>
            <person name="Aquadro C.F."/>
            <person name="Ardell D.H."/>
            <person name="Arguello R."/>
            <person name="Artieri C.G."/>
            <person name="Barbash D.A."/>
            <person name="Barker D."/>
            <person name="Barsanti P."/>
            <person name="Batterham P."/>
            <person name="Batzoglou S."/>
            <person name="Begun D."/>
            <person name="Bhutkar A."/>
            <person name="Blanco E."/>
            <person name="Bosak S.A."/>
            <person name="Bradley R.K."/>
            <person name="Brand A.D."/>
            <person name="Brent M.R."/>
            <person name="Brooks A.N."/>
            <person name="Brown R.H."/>
            <person name="Butlin R.K."/>
            <person name="Caggese C."/>
            <person name="Calvi B.R."/>
            <person name="Bernardo de Carvalho A."/>
            <person name="Caspi A."/>
            <person name="Castrezana S."/>
            <person name="Celniker S.E."/>
            <person name="Chang J.L."/>
            <person name="Chapple C."/>
            <person name="Chatterji S."/>
            <person name="Chinwalla A."/>
            <person name="Civetta A."/>
            <person name="Clifton S.W."/>
            <person name="Comeron J.M."/>
            <person name="Costello J.C."/>
            <person name="Coyne J.A."/>
            <person name="Daub J."/>
            <person name="David R.G."/>
            <person name="Delcher A.L."/>
            <person name="Delehaunty K."/>
            <person name="Do C.B."/>
            <person name="Ebling H."/>
            <person name="Edwards K."/>
            <person name="Eickbush T."/>
            <person name="Evans J.D."/>
            <person name="Filipski A."/>
            <person name="Findeiss S."/>
            <person name="Freyhult E."/>
            <person name="Fulton L."/>
            <person name="Fulton R."/>
            <person name="Garcia A.C."/>
            <person name="Gardiner A."/>
            <person name="Garfield D.A."/>
            <person name="Garvin B.E."/>
            <person name="Gibson G."/>
            <person name="Gilbert D."/>
            <person name="Gnerre S."/>
            <person name="Godfrey J."/>
            <person name="Good R."/>
            <person name="Gotea V."/>
            <person name="Gravely B."/>
            <person name="Greenberg A.J."/>
            <person name="Griffiths-Jones S."/>
            <person name="Gross S."/>
            <person name="Guigo R."/>
            <person name="Gustafson E.A."/>
            <person name="Haerty W."/>
            <person name="Hahn M.W."/>
            <person name="Halligan D.L."/>
            <person name="Halpern A.L."/>
            <person name="Halter G.M."/>
            <person name="Han M.V."/>
            <person name="Heger A."/>
            <person name="Hillier L."/>
            <person name="Hinrichs A.S."/>
            <person name="Holmes I."/>
            <person name="Hoskins R.A."/>
            <person name="Hubisz M.J."/>
            <person name="Hultmark D."/>
            <person name="Huntley M.A."/>
            <person name="Jaffe D.B."/>
            <person name="Jagadeeshan S."/>
            <person name="Jeck W.R."/>
            <person name="Johnson J."/>
            <person name="Jones C.D."/>
            <person name="Jordan W.C."/>
            <person name="Karpen G.H."/>
            <person name="Kataoka E."/>
            <person name="Keightley P.D."/>
            <person name="Kheradpour P."/>
            <person name="Kirkness E.F."/>
            <person name="Koerich L.B."/>
            <person name="Kristiansen K."/>
            <person name="Kudrna D."/>
            <person name="Kulathinal R.J."/>
            <person name="Kumar S."/>
            <person name="Kwok R."/>
            <person name="Lander E."/>
            <person name="Langley C.H."/>
            <person name="Lapoint R."/>
            <person name="Lazzaro B.P."/>
            <person name="Lee S.J."/>
            <person name="Levesque L."/>
            <person name="Li R."/>
            <person name="Lin C.F."/>
            <person name="Lin M.F."/>
            <person name="Lindblad-Toh K."/>
            <person name="Llopart A."/>
            <person name="Long M."/>
            <person name="Low L."/>
            <person name="Lozovsky E."/>
            <person name="Lu J."/>
            <person name="Luo M."/>
            <person name="Machado C.A."/>
            <person name="Makalowski W."/>
            <person name="Marzo M."/>
            <person name="Matsuda M."/>
            <person name="Matzkin L."/>
            <person name="McAllister B."/>
            <person name="McBride C.S."/>
            <person name="McKernan B."/>
            <person name="McKernan K."/>
            <person name="Mendez-Lago M."/>
            <person name="Minx P."/>
            <person name="Mollenhauer M.U."/>
            <person name="Montooth K."/>
            <person name="Mount S.M."/>
            <person name="Mu X."/>
            <person name="Myers E."/>
            <person name="Negre B."/>
            <person name="Newfeld S."/>
            <person name="Nielsen R."/>
            <person name="Noor M.A."/>
            <person name="O'Grady P."/>
            <person name="Pachter L."/>
            <person name="Papaceit M."/>
            <person name="Parisi M.J."/>
            <person name="Parisi M."/>
            <person name="Parts L."/>
            <person name="Pedersen J.S."/>
            <person name="Pesole G."/>
            <person name="Phillippy A.M."/>
            <person name="Ponting C.P."/>
            <person name="Pop M."/>
            <person name="Porcelli D."/>
            <person name="Powell J.R."/>
            <person name="Prohaska S."/>
            <person name="Pruitt K."/>
            <person name="Puig M."/>
            <person name="Quesneville H."/>
            <person name="Ram K.R."/>
            <person name="Rand D."/>
            <person name="Rasmussen M.D."/>
            <person name="Reed L.K."/>
            <person name="Reenan R."/>
            <person name="Reily A."/>
            <person name="Remington K.A."/>
            <person name="Rieger T.T."/>
            <person name="Ritchie M.G."/>
            <person name="Robin C."/>
            <person name="Rogers Y.H."/>
            <person name="Rohde C."/>
            <person name="Rozas J."/>
            <person name="Rubenfield M.J."/>
            <person name="Ruiz A."/>
            <person name="Russo S."/>
            <person name="Salzberg S.L."/>
            <person name="Sanchez-Gracia A."/>
            <person name="Saranga D.J."/>
            <person name="Sato H."/>
            <person name="Schaeffer S.W."/>
            <person name="Schatz M.C."/>
            <person name="Schlenke T."/>
            <person name="Schwartz R."/>
            <person name="Segarra C."/>
            <person name="Singh R.S."/>
            <person name="Sirot L."/>
            <person name="Sirota M."/>
            <person name="Sisneros N.B."/>
            <person name="Smith C.D."/>
            <person name="Smith T.F."/>
            <person name="Spieth J."/>
            <person name="Stage D.E."/>
            <person name="Stark A."/>
            <person name="Stephan W."/>
            <person name="Strausberg R.L."/>
            <person name="Strempel S."/>
            <person name="Sturgill D."/>
            <person name="Sutton G."/>
            <person name="Sutton G.G."/>
            <person name="Tao W."/>
            <person name="Teichmann S."/>
            <person name="Tobari Y.N."/>
            <person name="Tomimura Y."/>
            <person name="Tsolas J.M."/>
            <person name="Valente V.L."/>
            <person name="Venter E."/>
            <person name="Venter J.C."/>
            <person name="Vicario S."/>
            <person name="Vieira F.G."/>
            <person name="Vilella A.J."/>
            <person name="Villasante A."/>
            <person name="Walenz B."/>
            <person name="Wang J."/>
            <person name="Wasserman M."/>
            <person name="Watts T."/>
            <person name="Wilson D."/>
            <person name="Wilson R.K."/>
            <person name="Wing R.A."/>
            <person name="Wolfner M.F."/>
            <person name="Wong A."/>
            <person name="Wong G.K."/>
            <person name="Wu C.I."/>
            <person name="Wu G."/>
            <person name="Yamamoto D."/>
            <person name="Yang H.P."/>
            <person name="Yang S.P."/>
            <person name="Yorke J.A."/>
            <person name="Yoshida K."/>
            <person name="Zdobnov E."/>
            <person name="Zhang P."/>
            <person name="Zhang Y."/>
            <person name="Zimin A.V."/>
            <person name="Baldwin J."/>
            <person name="Abdouelleil A."/>
            <person name="Abdulkadir J."/>
            <person name="Abebe A."/>
            <person name="Abera B."/>
            <person name="Abreu J."/>
            <person name="Acer S.C."/>
            <person name="Aftuck L."/>
            <person name="Alexander A."/>
            <person name="An P."/>
            <person name="Anderson E."/>
            <person name="Anderson S."/>
            <person name="Arachi H."/>
            <person name="Azer M."/>
            <person name="Bachantsang P."/>
            <person name="Barry A."/>
            <person name="Bayul T."/>
            <person name="Berlin A."/>
            <person name="Bessette D."/>
            <person name="Bloom T."/>
            <person name="Blye J."/>
            <person name="Boguslavskiy L."/>
            <person name="Bonnet C."/>
            <person name="Boukhgalter B."/>
            <person name="Bourzgui I."/>
            <person name="Brown A."/>
            <person name="Cahill P."/>
            <person name="Channer S."/>
            <person name="Cheshatsang Y."/>
            <person name="Chuda L."/>
            <person name="Citroen M."/>
            <person name="Collymore A."/>
            <person name="Cooke P."/>
            <person name="Costello M."/>
            <person name="D'Aco K."/>
            <person name="Daza R."/>
            <person name="De Haan G."/>
            <person name="DeGray S."/>
            <person name="DeMaso C."/>
            <person name="Dhargay N."/>
            <person name="Dooley K."/>
            <person name="Dooley E."/>
            <person name="Doricent M."/>
            <person name="Dorje P."/>
            <person name="Dorjee K."/>
            <person name="Dupes A."/>
            <person name="Elong R."/>
            <person name="Falk J."/>
            <person name="Farina A."/>
            <person name="Faro S."/>
            <person name="Ferguson D."/>
            <person name="Fisher S."/>
            <person name="Foley C.D."/>
            <person name="Franke A."/>
            <person name="Friedrich D."/>
            <person name="Gadbois L."/>
            <person name="Gearin G."/>
            <person name="Gearin C.R."/>
            <person name="Giannoukos G."/>
            <person name="Goode T."/>
            <person name="Graham J."/>
            <person name="Grandbois E."/>
            <person name="Grewal S."/>
            <person name="Gyaltsen K."/>
            <person name="Hafez N."/>
            <person name="Hagos B."/>
            <person name="Hall J."/>
            <person name="Henson C."/>
            <person name="Hollinger A."/>
            <person name="Honan T."/>
            <person name="Huard M.D."/>
            <person name="Hughes L."/>
            <person name="Hurhula B."/>
            <person name="Husby M.E."/>
            <person name="Kamat A."/>
            <person name="Kanga B."/>
            <person name="Kashin S."/>
            <person name="Khazanovich D."/>
            <person name="Kisner P."/>
            <person name="Lance K."/>
            <person name="Lara M."/>
            <person name="Lee W."/>
            <person name="Lennon N."/>
            <person name="Letendre F."/>
            <person name="LeVine R."/>
            <person name="Lipovsky A."/>
            <person name="Liu X."/>
            <person name="Liu J."/>
            <person name="Liu S."/>
            <person name="Lokyitsang T."/>
            <person name="Lokyitsang Y."/>
            <person name="Lubonja R."/>
            <person name="Lui A."/>
            <person name="MacDonald P."/>
            <person name="Magnisalis V."/>
            <person name="Maru K."/>
            <person name="Matthews C."/>
            <person name="McCusker W."/>
            <person name="McDonough S."/>
            <person name="Mehta T."/>
            <person name="Meldrim J."/>
            <person name="Meneus L."/>
            <person name="Mihai O."/>
            <person name="Mihalev A."/>
            <person name="Mihova T."/>
            <person name="Mittelman R."/>
            <person name="Mlenga V."/>
            <person name="Montmayeur A."/>
            <person name="Mulrain L."/>
            <person name="Navidi A."/>
            <person name="Naylor J."/>
            <person name="Negash T."/>
            <person name="Nguyen T."/>
            <person name="Nguyen N."/>
            <person name="Nicol R."/>
            <person name="Norbu C."/>
            <person name="Norbu N."/>
            <person name="Novod N."/>
            <person name="O'Neill B."/>
            <person name="Osman S."/>
            <person name="Markiewicz E."/>
            <person name="Oyono O.L."/>
            <person name="Patti C."/>
            <person name="Phunkhang P."/>
            <person name="Pierre F."/>
            <person name="Priest M."/>
            <person name="Raghuraman S."/>
            <person name="Rege F."/>
            <person name="Reyes R."/>
            <person name="Rise C."/>
            <person name="Rogov P."/>
            <person name="Ross K."/>
            <person name="Ryan E."/>
            <person name="Settipalli S."/>
            <person name="Shea T."/>
            <person name="Sherpa N."/>
            <person name="Shi L."/>
            <person name="Shih D."/>
            <person name="Sparrow T."/>
            <person name="Spaulding J."/>
            <person name="Stalker J."/>
            <person name="Stange-Thomann N."/>
            <person name="Stavropoulos S."/>
            <person name="Stone C."/>
            <person name="Strader C."/>
            <person name="Tesfaye S."/>
            <person name="Thomson T."/>
            <person name="Thoulutsang Y."/>
            <person name="Thoulutsang D."/>
            <person name="Topham K."/>
            <person name="Topping I."/>
            <person name="Tsamla T."/>
            <person name="Vassiliev H."/>
            <person name="Vo A."/>
            <person name="Wangchuk T."/>
            <person name="Wangdi T."/>
            <person name="Weiand M."/>
            <person name="Wilkinson J."/>
            <person name="Wilson A."/>
            <person name="Yadav S."/>
            <person name="Young G."/>
            <person name="Yu Q."/>
            <person name="Zembek L."/>
            <person name="Zhong D."/>
            <person name="Zimmer A."/>
            <person name="Zwirko Z."/>
            <person name="Jaffe D.B."/>
            <person name="Alvarez P."/>
            <person name="Brockman W."/>
            <person name="Butler J."/>
            <person name="Chin C."/>
            <person name="Gnerre S."/>
            <person name="Grabherr M."/>
            <person name="Kleber M."/>
            <person name="Mauceli E."/>
            <person name="MacCallum I."/>
        </authorList>
    </citation>
    <scope>NUCLEOTIDE SEQUENCE [LARGE SCALE GENOMIC DNA]</scope>
    <source>
        <strain evidence="10">TSC#15010-1051.87</strain>
        <strain evidence="11">Tucson 15010-1051.87</strain>
    </source>
</reference>
<feature type="region of interest" description="Disordered" evidence="7">
    <location>
        <begin position="1057"/>
        <end position="1080"/>
    </location>
</feature>
<dbReference type="Gene3D" id="3.40.50.1820">
    <property type="entry name" value="alpha/beta hydrolase"/>
    <property type="match status" value="1"/>
</dbReference>
<keyword evidence="5 6" id="KW-0653">Protein transport</keyword>
<evidence type="ECO:0000313" key="11">
    <source>
        <dbReference type="Proteomes" id="UP000008792"/>
    </source>
</evidence>
<dbReference type="GO" id="GO:0032584">
    <property type="term" value="C:growth cone membrane"/>
    <property type="evidence" value="ECO:0007669"/>
    <property type="project" value="TreeGrafter"/>
</dbReference>
<evidence type="ECO:0000259" key="9">
    <source>
        <dbReference type="Pfam" id="PF20652"/>
    </source>
</evidence>
<evidence type="ECO:0000256" key="2">
    <source>
        <dbReference type="ARBA" id="ARBA00010470"/>
    </source>
</evidence>
<dbReference type="GO" id="GO:0045202">
    <property type="term" value="C:synapse"/>
    <property type="evidence" value="ECO:0007669"/>
    <property type="project" value="TreeGrafter"/>
</dbReference>
<evidence type="ECO:0000256" key="5">
    <source>
        <dbReference type="ARBA" id="ARBA00022927"/>
    </source>
</evidence>
<dbReference type="OrthoDB" id="272977at2759"/>
<evidence type="ECO:0000256" key="3">
    <source>
        <dbReference type="ARBA" id="ARBA00022448"/>
    </source>
</evidence>
<dbReference type="Pfam" id="PF20652">
    <property type="entry name" value="Sec8_C"/>
    <property type="match status" value="1"/>
</dbReference>
<proteinExistence type="inferred from homology"/>
<organism evidence="10 11">
    <name type="scientific">Drosophila virilis</name>
    <name type="common">Fruit fly</name>
    <dbReference type="NCBI Taxonomy" id="7244"/>
    <lineage>
        <taxon>Eukaryota</taxon>
        <taxon>Metazoa</taxon>
        <taxon>Ecdysozoa</taxon>
        <taxon>Arthropoda</taxon>
        <taxon>Hexapoda</taxon>
        <taxon>Insecta</taxon>
        <taxon>Pterygota</taxon>
        <taxon>Neoptera</taxon>
        <taxon>Endopterygota</taxon>
        <taxon>Diptera</taxon>
        <taxon>Brachycera</taxon>
        <taxon>Muscomorpha</taxon>
        <taxon>Ephydroidea</taxon>
        <taxon>Drosophilidae</taxon>
        <taxon>Drosophila</taxon>
    </lineage>
</organism>
<dbReference type="EMBL" id="CH940650">
    <property type="protein sequence ID" value="KRF83033.1"/>
    <property type="molecule type" value="Genomic_DNA"/>
</dbReference>
<dbReference type="PANTHER" id="PTHR14146:SF0">
    <property type="entry name" value="EXOCYST COMPLEX COMPONENT 4"/>
    <property type="match status" value="1"/>
</dbReference>
<dbReference type="Proteomes" id="UP000008792">
    <property type="component" value="Unassembled WGS sequence"/>
</dbReference>
<evidence type="ECO:0000256" key="7">
    <source>
        <dbReference type="SAM" id="MobiDB-lite"/>
    </source>
</evidence>
<dbReference type="InParanoid" id="A0A0Q9WM61"/>
<dbReference type="ESTHER" id="drome-GH02439">
    <property type="family name" value="Ndr_family"/>
</dbReference>
<dbReference type="Pfam" id="PF03096">
    <property type="entry name" value="Ndr"/>
    <property type="match status" value="1"/>
</dbReference>
<protein>
    <recommendedName>
        <fullName evidence="6">Exocyst complex component Sec8</fullName>
    </recommendedName>
</protein>
<feature type="domain" description="Exocyst complex component Sec8 N-terminal" evidence="8">
    <location>
        <begin position="413"/>
        <end position="523"/>
    </location>
</feature>
<dbReference type="InterPro" id="IPR029058">
    <property type="entry name" value="AB_hydrolase_fold"/>
</dbReference>
<reference evidence="10" key="3">
    <citation type="submission" date="2015-11" db="EMBL/GenBank/DDBJ databases">
        <authorList>
            <consortium name="FlyBase"/>
        </authorList>
    </citation>
    <scope>NUCLEOTIDE SEQUENCE</scope>
    <source>
        <strain evidence="10">TSC#15010-1051.87</strain>
    </source>
</reference>
<dbReference type="GO" id="GO:0090522">
    <property type="term" value="P:vesicle tethering involved in exocytosis"/>
    <property type="evidence" value="ECO:0007669"/>
    <property type="project" value="UniProtKB-UniRule"/>
</dbReference>
<keyword evidence="11" id="KW-1185">Reference proteome</keyword>
<gene>
    <name evidence="10" type="primary">Dvir\GJ23889</name>
    <name evidence="10" type="ORF">Dvir_GJ23889</name>
</gene>
<dbReference type="InterPro" id="IPR004142">
    <property type="entry name" value="NDRG"/>
</dbReference>
<feature type="compositionally biased region" description="Low complexity" evidence="7">
    <location>
        <begin position="819"/>
        <end position="830"/>
    </location>
</feature>
<evidence type="ECO:0000313" key="10">
    <source>
        <dbReference type="EMBL" id="KRF83031.1"/>
    </source>
</evidence>
<dbReference type="Pfam" id="PF04048">
    <property type="entry name" value="Sec8_N"/>
    <property type="match status" value="1"/>
</dbReference>
<keyword evidence="3 6" id="KW-0813">Transport</keyword>
<evidence type="ECO:0000256" key="1">
    <source>
        <dbReference type="ARBA" id="ARBA00005598"/>
    </source>
</evidence>
<dbReference type="PANTHER" id="PTHR14146">
    <property type="entry name" value="EXOCYST COMPLEX COMPONENT 4"/>
    <property type="match status" value="1"/>
</dbReference>
<comment type="similarity">
    <text evidence="1">Belongs to the NDRG family.</text>
</comment>
<keyword evidence="4 6" id="KW-0268">Exocytosis</keyword>
<dbReference type="STRING" id="7244.A0A0Q9WM61"/>
<dbReference type="FunCoup" id="A0A0Q9WM61">
    <property type="interactions" value="1735"/>
</dbReference>
<feature type="domain" description="Exocyst complex component Sec8 middle helical bundle" evidence="9">
    <location>
        <begin position="650"/>
        <end position="824"/>
    </location>
</feature>
<dbReference type="GO" id="GO:0006904">
    <property type="term" value="P:vesicle docking involved in exocytosis"/>
    <property type="evidence" value="ECO:0007669"/>
    <property type="project" value="InterPro"/>
</dbReference>
<dbReference type="GO" id="GO:0006612">
    <property type="term" value="P:protein targeting to membrane"/>
    <property type="evidence" value="ECO:0007669"/>
    <property type="project" value="UniProtKB-UniRule"/>
</dbReference>
<evidence type="ECO:0000259" key="8">
    <source>
        <dbReference type="Pfam" id="PF04048"/>
    </source>
</evidence>
<dbReference type="GO" id="GO:0006893">
    <property type="term" value="P:Golgi to plasma membrane transport"/>
    <property type="evidence" value="ECO:0007669"/>
    <property type="project" value="TreeGrafter"/>
</dbReference>
<dbReference type="EMBL" id="CH940650">
    <property type="protein sequence ID" value="KRF83034.1"/>
    <property type="molecule type" value="Genomic_DNA"/>
</dbReference>
<feature type="region of interest" description="Disordered" evidence="7">
    <location>
        <begin position="816"/>
        <end position="843"/>
    </location>
</feature>
<evidence type="ECO:0000256" key="6">
    <source>
        <dbReference type="RuleBase" id="RU367079"/>
    </source>
</evidence>
<dbReference type="InterPro" id="IPR007191">
    <property type="entry name" value="Sec8_exocyst_N"/>
</dbReference>
<dbReference type="SUPFAM" id="SSF53474">
    <property type="entry name" value="alpha/beta-Hydrolases"/>
    <property type="match status" value="1"/>
</dbReference>
<dbReference type="EMBL" id="CH940650">
    <property type="protein sequence ID" value="KRF83031.1"/>
    <property type="molecule type" value="Genomic_DNA"/>
</dbReference>
<reference evidence="10" key="2">
    <citation type="journal article" date="2008" name="Bioinformatics">
        <title>Assembly reconciliation.</title>
        <authorList>
            <person name="Zimin A.V."/>
            <person name="Smith D.R."/>
            <person name="Sutton G."/>
            <person name="Yorke J.A."/>
        </authorList>
    </citation>
    <scope>NUCLEOTIDE SEQUENCE</scope>
    <source>
        <strain evidence="10">TSC#15010-1051.87</strain>
    </source>
</reference>
<comment type="function">
    <text evidence="6">Component of the exocyst complex involved in the docking of exocytic vesicles with fusion sites on the plasma membrane.</text>
</comment>
<feature type="compositionally biased region" description="Basic and acidic residues" evidence="7">
    <location>
        <begin position="833"/>
        <end position="842"/>
    </location>
</feature>